<accession>A0A6A7B2X1</accession>
<dbReference type="PANTHER" id="PTHR10622:SF10">
    <property type="entry name" value="HET DOMAIN-CONTAINING PROTEIN"/>
    <property type="match status" value="1"/>
</dbReference>
<dbReference type="OrthoDB" id="20872at2759"/>
<name>A0A6A7B2X1_9PLEO</name>
<dbReference type="Proteomes" id="UP000799423">
    <property type="component" value="Unassembled WGS sequence"/>
</dbReference>
<protein>
    <recommendedName>
        <fullName evidence="3">Heterokaryon incompatibility domain-containing protein</fullName>
    </recommendedName>
</protein>
<gene>
    <name evidence="1" type="ORF">T440DRAFT_533632</name>
</gene>
<sequence>MFRWYQRAVKCYVHVTDILEPDEQAFQRSRWFTRDWTLEELLAPASVEFFSQNGKRLGSRISLA</sequence>
<evidence type="ECO:0000313" key="2">
    <source>
        <dbReference type="Proteomes" id="UP000799423"/>
    </source>
</evidence>
<evidence type="ECO:0008006" key="3">
    <source>
        <dbReference type="Google" id="ProtNLM"/>
    </source>
</evidence>
<proteinExistence type="predicted"/>
<dbReference type="PANTHER" id="PTHR10622">
    <property type="entry name" value="HET DOMAIN-CONTAINING PROTEIN"/>
    <property type="match status" value="1"/>
</dbReference>
<keyword evidence="2" id="KW-1185">Reference proteome</keyword>
<organism evidence="1 2">
    <name type="scientific">Plenodomus tracheiphilus IPT5</name>
    <dbReference type="NCBI Taxonomy" id="1408161"/>
    <lineage>
        <taxon>Eukaryota</taxon>
        <taxon>Fungi</taxon>
        <taxon>Dikarya</taxon>
        <taxon>Ascomycota</taxon>
        <taxon>Pezizomycotina</taxon>
        <taxon>Dothideomycetes</taxon>
        <taxon>Pleosporomycetidae</taxon>
        <taxon>Pleosporales</taxon>
        <taxon>Pleosporineae</taxon>
        <taxon>Leptosphaeriaceae</taxon>
        <taxon>Plenodomus</taxon>
    </lineage>
</organism>
<dbReference type="EMBL" id="MU006311">
    <property type="protein sequence ID" value="KAF2849524.1"/>
    <property type="molecule type" value="Genomic_DNA"/>
</dbReference>
<evidence type="ECO:0000313" key="1">
    <source>
        <dbReference type="EMBL" id="KAF2849524.1"/>
    </source>
</evidence>
<dbReference type="AlphaFoldDB" id="A0A6A7B2X1"/>
<reference evidence="1" key="1">
    <citation type="submission" date="2020-01" db="EMBL/GenBank/DDBJ databases">
        <authorList>
            <consortium name="DOE Joint Genome Institute"/>
            <person name="Haridas S."/>
            <person name="Albert R."/>
            <person name="Binder M."/>
            <person name="Bloem J."/>
            <person name="Labutti K."/>
            <person name="Salamov A."/>
            <person name="Andreopoulos B."/>
            <person name="Baker S.E."/>
            <person name="Barry K."/>
            <person name="Bills G."/>
            <person name="Bluhm B.H."/>
            <person name="Cannon C."/>
            <person name="Castanera R."/>
            <person name="Culley D.E."/>
            <person name="Daum C."/>
            <person name="Ezra D."/>
            <person name="Gonzalez J.B."/>
            <person name="Henrissat B."/>
            <person name="Kuo A."/>
            <person name="Liang C."/>
            <person name="Lipzen A."/>
            <person name="Lutzoni F."/>
            <person name="Magnuson J."/>
            <person name="Mondo S."/>
            <person name="Nolan M."/>
            <person name="Ohm R."/>
            <person name="Pangilinan J."/>
            <person name="Park H.-J."/>
            <person name="Ramirez L."/>
            <person name="Alfaro M."/>
            <person name="Sun H."/>
            <person name="Tritt A."/>
            <person name="Yoshinaga Y."/>
            <person name="Zwiers L.-H."/>
            <person name="Turgeon B.G."/>
            <person name="Goodwin S.B."/>
            <person name="Spatafora J.W."/>
            <person name="Crous P.W."/>
            <person name="Grigoriev I.V."/>
        </authorList>
    </citation>
    <scope>NUCLEOTIDE SEQUENCE</scope>
    <source>
        <strain evidence="1">IPT5</strain>
    </source>
</reference>